<name>A0ABU6KF62_9BACI</name>
<proteinExistence type="predicted"/>
<reference evidence="2 3" key="1">
    <citation type="journal article" date="2024" name="Int. J. Syst. Evol. Microbiol.">
        <title>Virgibacillus tibetensis sp. nov., isolated from salt lake on the Tibetan Plateau of China.</title>
        <authorList>
            <person name="Phurbu D."/>
            <person name="Liu Z.-X."/>
            <person name="Wang R."/>
            <person name="Zheng Y.-Y."/>
            <person name="Liu H.-C."/>
            <person name="Zhou Y.-G."/>
            <person name="Yu Y.-J."/>
            <person name="Li A.-H."/>
        </authorList>
    </citation>
    <scope>NUCLEOTIDE SEQUENCE [LARGE SCALE GENOMIC DNA]</scope>
    <source>
        <strain evidence="2 3">C22-A2</strain>
    </source>
</reference>
<protein>
    <submittedName>
        <fullName evidence="2">DNA-deoxyinosine glycosylase</fullName>
        <ecNumber evidence="2">3.2.2.15</ecNumber>
    </submittedName>
</protein>
<dbReference type="NCBIfam" id="TIGR04274">
    <property type="entry name" value="hypoxanDNAglyco"/>
    <property type="match status" value="1"/>
</dbReference>
<dbReference type="SMART" id="SM00987">
    <property type="entry name" value="UreE_C"/>
    <property type="match status" value="1"/>
</dbReference>
<accession>A0ABU6KF62</accession>
<evidence type="ECO:0000313" key="3">
    <source>
        <dbReference type="Proteomes" id="UP001335737"/>
    </source>
</evidence>
<dbReference type="EC" id="3.2.2.15" evidence="2"/>
<gene>
    <name evidence="2" type="ORF">QGM71_09785</name>
</gene>
<feature type="domain" description="Uracil-DNA glycosylase-like" evidence="1">
    <location>
        <begin position="9"/>
        <end position="164"/>
    </location>
</feature>
<dbReference type="InterPro" id="IPR026353">
    <property type="entry name" value="Hypoxan-DNA_Glyclase"/>
</dbReference>
<evidence type="ECO:0000259" key="1">
    <source>
        <dbReference type="SMART" id="SM00986"/>
    </source>
</evidence>
<comment type="caution">
    <text evidence="2">The sequence shown here is derived from an EMBL/GenBank/DDBJ whole genome shotgun (WGS) entry which is preliminary data.</text>
</comment>
<dbReference type="CDD" id="cd10032">
    <property type="entry name" value="UDG-F6_HDG"/>
    <property type="match status" value="1"/>
</dbReference>
<dbReference type="SUPFAM" id="SSF52141">
    <property type="entry name" value="Uracil-DNA glycosylase-like"/>
    <property type="match status" value="1"/>
</dbReference>
<dbReference type="InterPro" id="IPR036895">
    <property type="entry name" value="Uracil-DNA_glycosylase-like_sf"/>
</dbReference>
<dbReference type="RefSeq" id="WP_327607348.1">
    <property type="nucleotide sequence ID" value="NZ_JARZFX010000003.1"/>
</dbReference>
<dbReference type="GO" id="GO:0033958">
    <property type="term" value="F:DNA-deoxyinosine glycosylase activity"/>
    <property type="evidence" value="ECO:0007669"/>
    <property type="project" value="UniProtKB-EC"/>
</dbReference>
<organism evidence="2 3">
    <name type="scientific">Virgibacillus tibetensis</name>
    <dbReference type="NCBI Taxonomy" id="3042313"/>
    <lineage>
        <taxon>Bacteria</taxon>
        <taxon>Bacillati</taxon>
        <taxon>Bacillota</taxon>
        <taxon>Bacilli</taxon>
        <taxon>Bacillales</taxon>
        <taxon>Bacillaceae</taxon>
        <taxon>Virgibacillus</taxon>
    </lineage>
</organism>
<dbReference type="EMBL" id="JARZFX010000003">
    <property type="protein sequence ID" value="MEC5423781.1"/>
    <property type="molecule type" value="Genomic_DNA"/>
</dbReference>
<dbReference type="SMART" id="SM00986">
    <property type="entry name" value="UDG"/>
    <property type="match status" value="1"/>
</dbReference>
<dbReference type="InterPro" id="IPR005122">
    <property type="entry name" value="Uracil-DNA_glycosylase-like"/>
</dbReference>
<dbReference type="Gene3D" id="3.40.470.10">
    <property type="entry name" value="Uracil-DNA glycosylase-like domain"/>
    <property type="match status" value="1"/>
</dbReference>
<dbReference type="Pfam" id="PF03167">
    <property type="entry name" value="UDG"/>
    <property type="match status" value="1"/>
</dbReference>
<dbReference type="Proteomes" id="UP001335737">
    <property type="component" value="Unassembled WGS sequence"/>
</dbReference>
<keyword evidence="3" id="KW-1185">Reference proteome</keyword>
<sequence>MGKKIMSLAPVLPNAPRVLILGSIPGALSLEKQEYYGNPRNHFWGILFALFNQESLASYQDKIAFVKDRRIALWDSIGTCYREGSLDANITEEVPNDIVRLVHDYPTIKLIACNGGKSYQTFNKNFALGDLGDVKVLKLPSTSPIPGRYTKTFDGKVEEWKQLLKYL</sequence>
<keyword evidence="2" id="KW-0378">Hydrolase</keyword>
<evidence type="ECO:0000313" key="2">
    <source>
        <dbReference type="EMBL" id="MEC5423781.1"/>
    </source>
</evidence>
<keyword evidence="2" id="KW-0326">Glycosidase</keyword>